<gene>
    <name evidence="7" type="ORF">METBIDRAFT_76483</name>
</gene>
<comment type="caution">
    <text evidence="7">The sequence shown here is derived from an EMBL/GenBank/DDBJ whole genome shotgun (WGS) entry which is preliminary data.</text>
</comment>
<protein>
    <recommendedName>
        <fullName evidence="9">Ctf8-domain-containing protein</fullName>
    </recommendedName>
</protein>
<evidence type="ECO:0000256" key="2">
    <source>
        <dbReference type="ARBA" id="ARBA00022705"/>
    </source>
</evidence>
<dbReference type="RefSeq" id="XP_018713949.1">
    <property type="nucleotide sequence ID" value="XM_018858535.1"/>
</dbReference>
<evidence type="ECO:0000256" key="5">
    <source>
        <dbReference type="ARBA" id="ARBA00023306"/>
    </source>
</evidence>
<evidence type="ECO:0000313" key="8">
    <source>
        <dbReference type="Proteomes" id="UP000092555"/>
    </source>
</evidence>
<keyword evidence="4" id="KW-0539">Nucleus</keyword>
<keyword evidence="3" id="KW-0238">DNA-binding</keyword>
<reference evidence="7 8" key="1">
    <citation type="submission" date="2016-05" db="EMBL/GenBank/DDBJ databases">
        <title>Comparative genomics of biotechnologically important yeasts.</title>
        <authorList>
            <consortium name="DOE Joint Genome Institute"/>
            <person name="Riley R."/>
            <person name="Haridas S."/>
            <person name="Wolfe K.H."/>
            <person name="Lopes M.R."/>
            <person name="Hittinger C.T."/>
            <person name="Goker M."/>
            <person name="Salamov A."/>
            <person name="Wisecaver J."/>
            <person name="Long T.M."/>
            <person name="Aerts A.L."/>
            <person name="Barry K."/>
            <person name="Choi C."/>
            <person name="Clum A."/>
            <person name="Coughlan A.Y."/>
            <person name="Deshpande S."/>
            <person name="Douglass A.P."/>
            <person name="Hanson S.J."/>
            <person name="Klenk H.-P."/>
            <person name="LaButti K."/>
            <person name="Lapidus A."/>
            <person name="Lindquist E."/>
            <person name="Lipzen A."/>
            <person name="Meier-kolthoff J.P."/>
            <person name="Ohm R.A."/>
            <person name="Otillar R.P."/>
            <person name="Pangilinan J."/>
            <person name="Peng Y."/>
            <person name="Rokas A."/>
            <person name="Rosa C.A."/>
            <person name="Scheuner C."/>
            <person name="Sibirny A.A."/>
            <person name="Slot J.C."/>
            <person name="Stielow J.B."/>
            <person name="Sun H."/>
            <person name="Kurtzman C.P."/>
            <person name="Blackwell M."/>
            <person name="Grigoriev I.V."/>
            <person name="Jeffries T.W."/>
        </authorList>
    </citation>
    <scope>NUCLEOTIDE SEQUENCE [LARGE SCALE GENOMIC DNA]</scope>
    <source>
        <strain evidence="7 8">NRRL YB-4993</strain>
    </source>
</reference>
<dbReference type="GeneID" id="30031511"/>
<evidence type="ECO:0000256" key="3">
    <source>
        <dbReference type="ARBA" id="ARBA00023125"/>
    </source>
</evidence>
<dbReference type="InterPro" id="IPR018607">
    <property type="entry name" value="Ctf8"/>
</dbReference>
<comment type="subcellular location">
    <subcellularLocation>
        <location evidence="1">Nucleus</location>
    </subcellularLocation>
</comment>
<evidence type="ECO:0000256" key="6">
    <source>
        <dbReference type="ARBA" id="ARBA00038447"/>
    </source>
</evidence>
<keyword evidence="5" id="KW-0131">Cell cycle</keyword>
<dbReference type="EMBL" id="LXTC01000001">
    <property type="protein sequence ID" value="OBA23468.1"/>
    <property type="molecule type" value="Genomic_DNA"/>
</dbReference>
<name>A0A1A0HHZ8_9ASCO</name>
<dbReference type="Pfam" id="PF09696">
    <property type="entry name" value="Ctf8"/>
    <property type="match status" value="1"/>
</dbReference>
<dbReference type="STRING" id="869754.A0A1A0HHZ8"/>
<dbReference type="GO" id="GO:0031390">
    <property type="term" value="C:Ctf18 RFC-like complex"/>
    <property type="evidence" value="ECO:0007669"/>
    <property type="project" value="InterPro"/>
</dbReference>
<keyword evidence="8" id="KW-1185">Reference proteome</keyword>
<evidence type="ECO:0000313" key="7">
    <source>
        <dbReference type="EMBL" id="OBA23468.1"/>
    </source>
</evidence>
<keyword evidence="2" id="KW-0235">DNA replication</keyword>
<evidence type="ECO:0000256" key="4">
    <source>
        <dbReference type="ARBA" id="ARBA00023242"/>
    </source>
</evidence>
<dbReference type="AlphaFoldDB" id="A0A1A0HHZ8"/>
<dbReference type="PANTHER" id="PTHR28605:SF1">
    <property type="entry name" value="CHROMOSOME TRANSMISSION FIDELITY FACTOR 8"/>
    <property type="match status" value="1"/>
</dbReference>
<dbReference type="GO" id="GO:0006260">
    <property type="term" value="P:DNA replication"/>
    <property type="evidence" value="ECO:0007669"/>
    <property type="project" value="UniProtKB-KW"/>
</dbReference>
<organism evidence="7 8">
    <name type="scientific">Metschnikowia bicuspidata var. bicuspidata NRRL YB-4993</name>
    <dbReference type="NCBI Taxonomy" id="869754"/>
    <lineage>
        <taxon>Eukaryota</taxon>
        <taxon>Fungi</taxon>
        <taxon>Dikarya</taxon>
        <taxon>Ascomycota</taxon>
        <taxon>Saccharomycotina</taxon>
        <taxon>Pichiomycetes</taxon>
        <taxon>Metschnikowiaceae</taxon>
        <taxon>Metschnikowia</taxon>
    </lineage>
</organism>
<comment type="similarity">
    <text evidence="6">Belongs to the CTF8 family.</text>
</comment>
<dbReference type="GO" id="GO:0003677">
    <property type="term" value="F:DNA binding"/>
    <property type="evidence" value="ECO:0007669"/>
    <property type="project" value="UniProtKB-KW"/>
</dbReference>
<sequence length="145" mass="16026">MPSTAIDYSDAHKALNLQPQILPDGSCFVLTPFGLSLLEIQGELNLPLSAPVSHEGMDPDYLKNFAKVDGIYDAVRFGKMEFDEKDSSKVVLFIGSSQRLLGTVEPLRNPLGVLRVPAENSGENMKIVDVIEKKILFQQRPLPIM</sequence>
<accession>A0A1A0HHZ8</accession>
<dbReference type="GO" id="GO:0007064">
    <property type="term" value="P:mitotic sister chromatid cohesion"/>
    <property type="evidence" value="ECO:0007669"/>
    <property type="project" value="InterPro"/>
</dbReference>
<evidence type="ECO:0008006" key="9">
    <source>
        <dbReference type="Google" id="ProtNLM"/>
    </source>
</evidence>
<dbReference type="OrthoDB" id="121932at2759"/>
<proteinExistence type="inferred from homology"/>
<dbReference type="Proteomes" id="UP000092555">
    <property type="component" value="Unassembled WGS sequence"/>
</dbReference>
<dbReference type="PANTHER" id="PTHR28605">
    <property type="entry name" value="CTF8, CHROMOSOME TRANSMISSION FIDELITY FACTOR 8 HOMOLOG (S. CEREVISIAE)"/>
    <property type="match status" value="1"/>
</dbReference>
<evidence type="ECO:0000256" key="1">
    <source>
        <dbReference type="ARBA" id="ARBA00004123"/>
    </source>
</evidence>